<dbReference type="PANTHER" id="PTHR36303">
    <property type="entry name" value="2',3'-CYCLIC-NUCLEOTIDE 2'-PHOSPHODIESTERASE"/>
    <property type="match status" value="1"/>
</dbReference>
<evidence type="ECO:0000256" key="2">
    <source>
        <dbReference type="PIRSR" id="PIRSR004789-51"/>
    </source>
</evidence>
<evidence type="ECO:0000313" key="3">
    <source>
        <dbReference type="EMBL" id="TDY65208.1"/>
    </source>
</evidence>
<feature type="active site" description="Proton donor" evidence="1">
    <location>
        <position position="69"/>
    </location>
</feature>
<feature type="binding site" evidence="2">
    <location>
        <position position="40"/>
    </location>
    <ligand>
        <name>Fe cation</name>
        <dbReference type="ChEBI" id="CHEBI:24875"/>
        <label>1</label>
    </ligand>
</feature>
<dbReference type="OrthoDB" id="9801109at2"/>
<feature type="binding site" evidence="2">
    <location>
        <position position="40"/>
    </location>
    <ligand>
        <name>Fe cation</name>
        <dbReference type="ChEBI" id="CHEBI:24875"/>
        <label>2</label>
    </ligand>
</feature>
<evidence type="ECO:0008006" key="5">
    <source>
        <dbReference type="Google" id="ProtNLM"/>
    </source>
</evidence>
<dbReference type="InterPro" id="IPR029052">
    <property type="entry name" value="Metallo-depent_PP-like"/>
</dbReference>
<protein>
    <recommendedName>
        <fullName evidence="5">Metallophosphoesterase</fullName>
    </recommendedName>
</protein>
<name>A0A4R8MJI9_9BACT</name>
<comment type="caution">
    <text evidence="3">The sequence shown here is derived from an EMBL/GenBank/DDBJ whole genome shotgun (WGS) entry which is preliminary data.</text>
</comment>
<feature type="binding site" evidence="2">
    <location>
        <position position="149"/>
    </location>
    <ligand>
        <name>Fe cation</name>
        <dbReference type="ChEBI" id="CHEBI:24875"/>
        <label>2</label>
    </ligand>
</feature>
<sequence>MRILFIGDIMGSPGRKAVAAVLPLLRERCGGFDFVIANCENAAAGKGITKKIADELFGLGIDGMTSGNHIWDKPEGVAVLEAEPRIVRPANYPDECPGQGMTVLEKNGRRLAMANLQGRVFMPPIDCPFRKADVLLAAAGQIPLFLDFHAEATSEKKALAHYLDGRAAVVIGTHTHVQTADEEILPGGTACITDAGMTGGHRSSIGMKMEGVLPKFLTGMPSRFEVSGEGLALNGVAVTLDDETGRAVDILRINEKLSH</sequence>
<dbReference type="CDD" id="cd07382">
    <property type="entry name" value="MPP_DR1281"/>
    <property type="match status" value="1"/>
</dbReference>
<feature type="binding site" evidence="2">
    <location>
        <position position="8"/>
    </location>
    <ligand>
        <name>Fe cation</name>
        <dbReference type="ChEBI" id="CHEBI:24875"/>
        <label>1</label>
    </ligand>
</feature>
<reference evidence="3 4" key="1">
    <citation type="submission" date="2019-03" db="EMBL/GenBank/DDBJ databases">
        <title>Genomic Encyclopedia of Type Strains, Phase IV (KMG-IV): sequencing the most valuable type-strain genomes for metagenomic binning, comparative biology and taxonomic classification.</title>
        <authorList>
            <person name="Goeker M."/>
        </authorList>
    </citation>
    <scope>NUCLEOTIDE SEQUENCE [LARGE SCALE GENOMIC DNA]</scope>
    <source>
        <strain evidence="3 4">DSM 25964</strain>
    </source>
</reference>
<dbReference type="Gene3D" id="3.60.21.10">
    <property type="match status" value="1"/>
</dbReference>
<feature type="binding site" evidence="2">
    <location>
        <position position="174"/>
    </location>
    <ligand>
        <name>Fe cation</name>
        <dbReference type="ChEBI" id="CHEBI:24875"/>
        <label>2</label>
    </ligand>
</feature>
<dbReference type="SUPFAM" id="SSF56300">
    <property type="entry name" value="Metallo-dependent phosphatases"/>
    <property type="match status" value="1"/>
</dbReference>
<gene>
    <name evidence="3" type="ORF">C8D99_101359</name>
</gene>
<evidence type="ECO:0000313" key="4">
    <source>
        <dbReference type="Proteomes" id="UP000295066"/>
    </source>
</evidence>
<feature type="binding site" evidence="2">
    <location>
        <position position="41"/>
    </location>
    <ligand>
        <name>Fe cation</name>
        <dbReference type="ChEBI" id="CHEBI:24875"/>
        <label>1</label>
    </ligand>
</feature>
<dbReference type="Proteomes" id="UP000295066">
    <property type="component" value="Unassembled WGS sequence"/>
</dbReference>
<keyword evidence="4" id="KW-1185">Reference proteome</keyword>
<evidence type="ECO:0000256" key="1">
    <source>
        <dbReference type="PIRSR" id="PIRSR004789-50"/>
    </source>
</evidence>
<dbReference type="AlphaFoldDB" id="A0A4R8MJI9"/>
<feature type="binding site" evidence="2">
    <location>
        <position position="176"/>
    </location>
    <ligand>
        <name>Fe cation</name>
        <dbReference type="ChEBI" id="CHEBI:24875"/>
        <label>1</label>
    </ligand>
</feature>
<dbReference type="GO" id="GO:0004113">
    <property type="term" value="F:2',3'-cyclic-nucleotide 3'-phosphodiesterase activity"/>
    <property type="evidence" value="ECO:0007669"/>
    <property type="project" value="TreeGrafter"/>
</dbReference>
<dbReference type="NCBIfam" id="TIGR00282">
    <property type="entry name" value="TIGR00282 family metallophosphoesterase"/>
    <property type="match status" value="1"/>
</dbReference>
<dbReference type="PIRSF" id="PIRSF004789">
    <property type="entry name" value="DR1281"/>
    <property type="match status" value="1"/>
</dbReference>
<dbReference type="PANTHER" id="PTHR36303:SF1">
    <property type="entry name" value="2',3'-CYCLIC-NUCLEOTIDE 2'-PHOSPHODIESTERASE"/>
    <property type="match status" value="1"/>
</dbReference>
<dbReference type="GO" id="GO:0046872">
    <property type="term" value="F:metal ion binding"/>
    <property type="evidence" value="ECO:0007669"/>
    <property type="project" value="UniProtKB-KW"/>
</dbReference>
<dbReference type="Pfam" id="PF13277">
    <property type="entry name" value="YmdB"/>
    <property type="match status" value="1"/>
</dbReference>
<dbReference type="InterPro" id="IPR005235">
    <property type="entry name" value="YmdB-like"/>
</dbReference>
<dbReference type="EMBL" id="SORI01000001">
    <property type="protein sequence ID" value="TDY65208.1"/>
    <property type="molecule type" value="Genomic_DNA"/>
</dbReference>
<dbReference type="RefSeq" id="WP_133955699.1">
    <property type="nucleotide sequence ID" value="NZ_SORI01000001.1"/>
</dbReference>
<keyword evidence="2" id="KW-0479">Metal-binding</keyword>
<accession>A0A4R8MJI9</accession>
<proteinExistence type="predicted"/>
<feature type="binding site" evidence="2">
    <location>
        <position position="68"/>
    </location>
    <ligand>
        <name>Fe cation</name>
        <dbReference type="ChEBI" id="CHEBI:24875"/>
        <label>2</label>
    </ligand>
</feature>
<organism evidence="3 4">
    <name type="scientific">Aminivibrio pyruvatiphilus</name>
    <dbReference type="NCBI Taxonomy" id="1005740"/>
    <lineage>
        <taxon>Bacteria</taxon>
        <taxon>Thermotogati</taxon>
        <taxon>Synergistota</taxon>
        <taxon>Synergistia</taxon>
        <taxon>Synergistales</taxon>
        <taxon>Aminobacteriaceae</taxon>
        <taxon>Aminivibrio</taxon>
    </lineage>
</organism>